<evidence type="ECO:0000259" key="2">
    <source>
        <dbReference type="Pfam" id="PF07811"/>
    </source>
</evidence>
<dbReference type="RefSeq" id="WP_168086774.1">
    <property type="nucleotide sequence ID" value="NZ_BHZH01000017.1"/>
</dbReference>
<dbReference type="Pfam" id="PF07811">
    <property type="entry name" value="TadE"/>
    <property type="match status" value="1"/>
</dbReference>
<dbReference type="EMBL" id="JAAVJC010000011">
    <property type="protein sequence ID" value="NJQ13939.1"/>
    <property type="molecule type" value="Genomic_DNA"/>
</dbReference>
<keyword evidence="4" id="KW-1185">Reference proteome</keyword>
<protein>
    <submittedName>
        <fullName evidence="3">Pilus assembly protein</fullName>
    </submittedName>
</protein>
<proteinExistence type="predicted"/>
<evidence type="ECO:0000256" key="1">
    <source>
        <dbReference type="SAM" id="Phobius"/>
    </source>
</evidence>
<feature type="domain" description="TadE-like" evidence="2">
    <location>
        <begin position="15"/>
        <end position="57"/>
    </location>
</feature>
<accession>A0ABX1CCA0</accession>
<dbReference type="InterPro" id="IPR012495">
    <property type="entry name" value="TadE-like_dom"/>
</dbReference>
<keyword evidence="1" id="KW-1133">Transmembrane helix</keyword>
<reference evidence="3 4" key="1">
    <citation type="submission" date="2020-03" db="EMBL/GenBank/DDBJ databases">
        <title>Draft genome of Streptomyces sp. ventii, isolated from the Axial Seamount in the Pacific Ocean, and resequencing of the two type strains Streptomyces lonarensis strain NCL 716 and Streptomyces bohaiensis strain 11A07.</title>
        <authorList>
            <person name="Loughran R.M."/>
            <person name="Pfannmuller K.M."/>
            <person name="Wasson B.J."/>
            <person name="Deadmond M.C."/>
            <person name="Paddock B.E."/>
            <person name="Koyack M.J."/>
            <person name="Gallegos D.A."/>
            <person name="Mitchell E.A."/>
            <person name="Ushijima B."/>
            <person name="Saw J.H."/>
            <person name="Mcphail K.L."/>
            <person name="Videau P."/>
        </authorList>
    </citation>
    <scope>NUCLEOTIDE SEQUENCE [LARGE SCALE GENOMIC DNA]</scope>
    <source>
        <strain evidence="3 4">11A07</strain>
    </source>
</reference>
<evidence type="ECO:0000313" key="3">
    <source>
        <dbReference type="EMBL" id="NJQ13939.1"/>
    </source>
</evidence>
<sequence length="140" mass="14903">MRPTRLWQRQDRDRGISAVEVVLLAPLMILFILVLFVLGNQVSARAAVDGAARDAARAGSLARDQATGRAQAAAVLADQLKDVCSSWSGPFLGGTDFSEGGLFVVRVECEVQGMHLVGLPTVNRVSGTSVAPIDPYRRVG</sequence>
<keyword evidence="1" id="KW-0812">Transmembrane</keyword>
<feature type="transmembrane region" description="Helical" evidence="1">
    <location>
        <begin position="21"/>
        <end position="39"/>
    </location>
</feature>
<organism evidence="3 4">
    <name type="scientific">Streptomyces bohaiensis</name>
    <dbReference type="NCBI Taxonomy" id="1431344"/>
    <lineage>
        <taxon>Bacteria</taxon>
        <taxon>Bacillati</taxon>
        <taxon>Actinomycetota</taxon>
        <taxon>Actinomycetes</taxon>
        <taxon>Kitasatosporales</taxon>
        <taxon>Streptomycetaceae</taxon>
        <taxon>Streptomyces</taxon>
    </lineage>
</organism>
<dbReference type="Proteomes" id="UP000727056">
    <property type="component" value="Unassembled WGS sequence"/>
</dbReference>
<comment type="caution">
    <text evidence="3">The sequence shown here is derived from an EMBL/GenBank/DDBJ whole genome shotgun (WGS) entry which is preliminary data.</text>
</comment>
<name>A0ABX1CCA0_9ACTN</name>
<gene>
    <name evidence="3" type="ORF">HCN52_03020</name>
</gene>
<keyword evidence="1" id="KW-0472">Membrane</keyword>
<evidence type="ECO:0000313" key="4">
    <source>
        <dbReference type="Proteomes" id="UP000727056"/>
    </source>
</evidence>